<evidence type="ECO:0000313" key="1">
    <source>
        <dbReference type="EMBL" id="KAJ4467290.1"/>
    </source>
</evidence>
<accession>A0ABQ8V364</accession>
<reference evidence="1" key="1">
    <citation type="submission" date="2022-08" db="EMBL/GenBank/DDBJ databases">
        <title>A Global Phylogenomic Analysis of the Shiitake Genus Lentinula.</title>
        <authorList>
            <consortium name="DOE Joint Genome Institute"/>
            <person name="Sierra-Patev S."/>
            <person name="Min B."/>
            <person name="Naranjo-Ortiz M."/>
            <person name="Looney B."/>
            <person name="Konkel Z."/>
            <person name="Slot J.C."/>
            <person name="Sakamoto Y."/>
            <person name="Steenwyk J.L."/>
            <person name="Rokas A."/>
            <person name="Carro J."/>
            <person name="Camarero S."/>
            <person name="Ferreira P."/>
            <person name="Molpeceres G."/>
            <person name="Ruiz-Duenas F.J."/>
            <person name="Serrano A."/>
            <person name="Henrissat B."/>
            <person name="Drula E."/>
            <person name="Hughes K.W."/>
            <person name="Mata J.L."/>
            <person name="Ishikawa N.K."/>
            <person name="Vargas-Isla R."/>
            <person name="Ushijima S."/>
            <person name="Smith C.A."/>
            <person name="Ahrendt S."/>
            <person name="Andreopoulos W."/>
            <person name="He G."/>
            <person name="Labutti K."/>
            <person name="Lipzen A."/>
            <person name="Ng V."/>
            <person name="Riley R."/>
            <person name="Sandor L."/>
            <person name="Barry K."/>
            <person name="Martinez A.T."/>
            <person name="Xiao Y."/>
            <person name="Gibbons J.G."/>
            <person name="Terashima K."/>
            <person name="Grigoriev I.V."/>
            <person name="Hibbett D.S."/>
        </authorList>
    </citation>
    <scope>NUCLEOTIDE SEQUENCE</scope>
    <source>
        <strain evidence="1">RHP3577 ss4</strain>
    </source>
</reference>
<protein>
    <submittedName>
        <fullName evidence="1">Uncharacterized protein</fullName>
    </submittedName>
</protein>
<proteinExistence type="predicted"/>
<keyword evidence="2" id="KW-1185">Reference proteome</keyword>
<sequence length="376" mass="42175">MSIGKAKEIWINHCSRASRASKFELLRVQILLHACDNIELEMNRKKLSFYLMCELRKLIQVFSKELQQKGICCFGMNLMNNCFELFIEFGEILGLVAFGATVNVMKDKSPKIQMHQEASEIQIAGTHVAMRKAQGLEPYDKTSHSHWLFVAQTLPISFINGPLRAFPFNWGGGGRENRTRDLNLTRLLLGILKGQGIIFTLLYMIPCYQPSPTNLKQLYILVWIGGLSDENYGCLVPQVAQQVNNNNHSSTTVTPMNIGSEDTNSINVTGQGHGVEAQEFWSGHGAELDWQTLFLLRNNYQYQAPVLLFDFPLSDVSPSTFDTLFGLQESFLSSMGNGMSEALHAQSGSSAHCKNFPQMPLLEVRVSIQLNVIAVY</sequence>
<dbReference type="EMBL" id="JANVFT010000109">
    <property type="protein sequence ID" value="KAJ4467290.1"/>
    <property type="molecule type" value="Genomic_DNA"/>
</dbReference>
<gene>
    <name evidence="1" type="ORF">C8R41DRAFT_931310</name>
</gene>
<dbReference type="Proteomes" id="UP001150217">
    <property type="component" value="Unassembled WGS sequence"/>
</dbReference>
<comment type="caution">
    <text evidence="1">The sequence shown here is derived from an EMBL/GenBank/DDBJ whole genome shotgun (WGS) entry which is preliminary data.</text>
</comment>
<organism evidence="1 2">
    <name type="scientific">Lentinula lateritia</name>
    <dbReference type="NCBI Taxonomy" id="40482"/>
    <lineage>
        <taxon>Eukaryota</taxon>
        <taxon>Fungi</taxon>
        <taxon>Dikarya</taxon>
        <taxon>Basidiomycota</taxon>
        <taxon>Agaricomycotina</taxon>
        <taxon>Agaricomycetes</taxon>
        <taxon>Agaricomycetidae</taxon>
        <taxon>Agaricales</taxon>
        <taxon>Marasmiineae</taxon>
        <taxon>Omphalotaceae</taxon>
        <taxon>Lentinula</taxon>
    </lineage>
</organism>
<name>A0ABQ8V364_9AGAR</name>
<evidence type="ECO:0000313" key="2">
    <source>
        <dbReference type="Proteomes" id="UP001150217"/>
    </source>
</evidence>